<dbReference type="InterPro" id="IPR018357">
    <property type="entry name" value="Hexapep_transf_CS"/>
</dbReference>
<evidence type="ECO:0000259" key="7">
    <source>
        <dbReference type="Pfam" id="PF17836"/>
    </source>
</evidence>
<dbReference type="Pfam" id="PF00132">
    <property type="entry name" value="Hexapep"/>
    <property type="match status" value="2"/>
</dbReference>
<evidence type="ECO:0000256" key="4">
    <source>
        <dbReference type="ARBA" id="ARBA00023315"/>
    </source>
</evidence>
<keyword evidence="4 8" id="KW-0012">Acyltransferase</keyword>
<evidence type="ECO:0000256" key="3">
    <source>
        <dbReference type="ARBA" id="ARBA00022737"/>
    </source>
</evidence>
<dbReference type="SUPFAM" id="SSF51161">
    <property type="entry name" value="Trimeric LpxA-like enzymes"/>
    <property type="match status" value="1"/>
</dbReference>
<gene>
    <name evidence="8" type="ORF">SAMN05421762_3549</name>
</gene>
<proteinExistence type="inferred from homology"/>
<dbReference type="InterPro" id="IPR020019">
    <property type="entry name" value="AcTrfase_PglD-like"/>
</dbReference>
<dbReference type="RefSeq" id="WP_093454894.1">
    <property type="nucleotide sequence ID" value="NZ_FNZG01000006.1"/>
</dbReference>
<feature type="active site" description="Proton acceptor" evidence="5">
    <location>
        <position position="134"/>
    </location>
</feature>
<evidence type="ECO:0000313" key="9">
    <source>
        <dbReference type="Proteomes" id="UP000231644"/>
    </source>
</evidence>
<dbReference type="GO" id="GO:0016746">
    <property type="term" value="F:acyltransferase activity"/>
    <property type="evidence" value="ECO:0007669"/>
    <property type="project" value="UniProtKB-KW"/>
</dbReference>
<dbReference type="InterPro" id="IPR041561">
    <property type="entry name" value="PglD_N"/>
</dbReference>
<feature type="binding site" evidence="6">
    <location>
        <position position="143"/>
    </location>
    <ligand>
        <name>acetyl-CoA</name>
        <dbReference type="ChEBI" id="CHEBI:57288"/>
    </ligand>
</feature>
<accession>A0A1I1Q9V9</accession>
<dbReference type="EMBL" id="FOLX01000003">
    <property type="protein sequence ID" value="SFD18924.1"/>
    <property type="molecule type" value="Genomic_DNA"/>
</dbReference>
<keyword evidence="9" id="KW-1185">Reference proteome</keyword>
<feature type="binding site" evidence="6">
    <location>
        <position position="67"/>
    </location>
    <ligand>
        <name>substrate</name>
    </ligand>
</feature>
<dbReference type="PANTHER" id="PTHR43300">
    <property type="entry name" value="ACETYLTRANSFERASE"/>
    <property type="match status" value="1"/>
</dbReference>
<dbReference type="InterPro" id="IPR011004">
    <property type="entry name" value="Trimer_LpxA-like_sf"/>
</dbReference>
<dbReference type="OrthoDB" id="9815592at2"/>
<sequence length="206" mass="20495">MTCVIIGSGGHAKVVLAALRAGGSDDRIELRDGNPERAGLIVAGLKVRVPDLPEGSMTGCRVHVAIGHNATRLALLDQALTSGAEPLSVLHPRSHVDPSASIGPGSLCAALAIVGPDAAIGRAAIVNHAAVVDHDCRIGDGVHIAPGAVLGGGVRVGNTVLIGANATILPGLEIGDNAVIGAGAIVTKSVSANQTWIGTQPVQGRS</sequence>
<dbReference type="Gene3D" id="3.40.50.20">
    <property type="match status" value="1"/>
</dbReference>
<dbReference type="PROSITE" id="PS00101">
    <property type="entry name" value="HEXAPEP_TRANSFERASES"/>
    <property type="match status" value="1"/>
</dbReference>
<name>A0A1I1Q9V9_9RHOB</name>
<dbReference type="NCBIfam" id="TIGR03570">
    <property type="entry name" value="NeuD_NnaD"/>
    <property type="match status" value="1"/>
</dbReference>
<keyword evidence="2 8" id="KW-0808">Transferase</keyword>
<dbReference type="Gene3D" id="2.160.10.10">
    <property type="entry name" value="Hexapeptide repeat proteins"/>
    <property type="match status" value="1"/>
</dbReference>
<dbReference type="PANTHER" id="PTHR43300:SF7">
    <property type="entry name" value="UDP-N-ACETYLBACILLOSAMINE N-ACETYLTRANSFERASE"/>
    <property type="match status" value="1"/>
</dbReference>
<evidence type="ECO:0000313" key="8">
    <source>
        <dbReference type="EMBL" id="SFD18924.1"/>
    </source>
</evidence>
<dbReference type="Proteomes" id="UP000231644">
    <property type="component" value="Unassembled WGS sequence"/>
</dbReference>
<protein>
    <submittedName>
        <fullName evidence="8">Sugar O-acyltransferase, sialic acid O-acetyltransferase NeuD family</fullName>
    </submittedName>
</protein>
<feature type="domain" description="PglD N-terminal" evidence="7">
    <location>
        <begin position="4"/>
        <end position="77"/>
    </location>
</feature>
<dbReference type="InterPro" id="IPR050179">
    <property type="entry name" value="Trans_hexapeptide_repeat"/>
</dbReference>
<dbReference type="InterPro" id="IPR001451">
    <property type="entry name" value="Hexapep"/>
</dbReference>
<reference evidence="8 9" key="1">
    <citation type="submission" date="2016-10" db="EMBL/GenBank/DDBJ databases">
        <authorList>
            <person name="de Groot N.N."/>
        </authorList>
    </citation>
    <scope>NUCLEOTIDE SEQUENCE [LARGE SCALE GENOMIC DNA]</scope>
    <source>
        <strain evidence="8 9">DSM 29619</strain>
    </source>
</reference>
<comment type="similarity">
    <text evidence="1">Belongs to the transferase hexapeptide repeat family.</text>
</comment>
<evidence type="ECO:0000256" key="2">
    <source>
        <dbReference type="ARBA" id="ARBA00022679"/>
    </source>
</evidence>
<keyword evidence="3" id="KW-0677">Repeat</keyword>
<evidence type="ECO:0000256" key="1">
    <source>
        <dbReference type="ARBA" id="ARBA00007274"/>
    </source>
</evidence>
<feature type="site" description="Increases basicity of active site His" evidence="5">
    <location>
        <position position="135"/>
    </location>
</feature>
<evidence type="ECO:0000256" key="6">
    <source>
        <dbReference type="PIRSR" id="PIRSR620019-2"/>
    </source>
</evidence>
<dbReference type="STRING" id="517719.SAMN05421762_3549"/>
<evidence type="ECO:0000256" key="5">
    <source>
        <dbReference type="PIRSR" id="PIRSR620019-1"/>
    </source>
</evidence>
<dbReference type="CDD" id="cd03360">
    <property type="entry name" value="LbH_AT_putative"/>
    <property type="match status" value="1"/>
</dbReference>
<organism evidence="8 9">
    <name type="scientific">Pseudooceanicola nitratireducens</name>
    <dbReference type="NCBI Taxonomy" id="517719"/>
    <lineage>
        <taxon>Bacteria</taxon>
        <taxon>Pseudomonadati</taxon>
        <taxon>Pseudomonadota</taxon>
        <taxon>Alphaproteobacteria</taxon>
        <taxon>Rhodobacterales</taxon>
        <taxon>Paracoccaceae</taxon>
        <taxon>Pseudooceanicola</taxon>
    </lineage>
</organism>
<dbReference type="Pfam" id="PF17836">
    <property type="entry name" value="PglD_N"/>
    <property type="match status" value="1"/>
</dbReference>
<dbReference type="AlphaFoldDB" id="A0A1I1Q9V9"/>